<evidence type="ECO:0000313" key="14">
    <source>
        <dbReference type="Proteomes" id="UP000619265"/>
    </source>
</evidence>
<keyword evidence="9" id="KW-0479">Metal-binding</keyword>
<evidence type="ECO:0000256" key="2">
    <source>
        <dbReference type="ARBA" id="ARBA00022670"/>
    </source>
</evidence>
<dbReference type="PROSITE" id="PS50878">
    <property type="entry name" value="RT_POL"/>
    <property type="match status" value="1"/>
</dbReference>
<dbReference type="InterPro" id="IPR050951">
    <property type="entry name" value="Retrovirus_Pol_polyprotein"/>
</dbReference>
<evidence type="ECO:0000256" key="3">
    <source>
        <dbReference type="ARBA" id="ARBA00022679"/>
    </source>
</evidence>
<evidence type="ECO:0000256" key="6">
    <source>
        <dbReference type="ARBA" id="ARBA00022759"/>
    </source>
</evidence>
<dbReference type="Gramene" id="Jr14_19760_p1">
    <property type="protein sequence ID" value="cds.Jr14_19760_p1"/>
    <property type="gene ID" value="Jr14_19760"/>
</dbReference>
<dbReference type="InterPro" id="IPR005162">
    <property type="entry name" value="Retrotrans_gag_dom"/>
</dbReference>
<dbReference type="PANTHER" id="PTHR37984:SF5">
    <property type="entry name" value="PROTEIN NYNRIN-LIKE"/>
    <property type="match status" value="1"/>
</dbReference>
<dbReference type="SUPFAM" id="SSF56672">
    <property type="entry name" value="DNA/RNA polymerases"/>
    <property type="match status" value="1"/>
</dbReference>
<dbReference type="PROSITE" id="PS50158">
    <property type="entry name" value="ZF_CCHC"/>
    <property type="match status" value="1"/>
</dbReference>
<name>A0A833X820_JUGRE</name>
<dbReference type="PANTHER" id="PTHR37984">
    <property type="entry name" value="PROTEIN CBG26694"/>
    <property type="match status" value="1"/>
</dbReference>
<evidence type="ECO:0000313" key="13">
    <source>
        <dbReference type="EMBL" id="KAF5447805.1"/>
    </source>
</evidence>
<dbReference type="InterPro" id="IPR001969">
    <property type="entry name" value="Aspartic_peptidase_AS"/>
</dbReference>
<keyword evidence="2" id="KW-0645">Protease</keyword>
<keyword evidence="8" id="KW-0695">RNA-directed DNA polymerase</keyword>
<dbReference type="EC" id="2.7.7.49" evidence="1"/>
<dbReference type="Gene3D" id="4.10.60.10">
    <property type="entry name" value="Zinc finger, CCHC-type"/>
    <property type="match status" value="1"/>
</dbReference>
<dbReference type="Pfam" id="PF08284">
    <property type="entry name" value="RVP_2"/>
    <property type="match status" value="1"/>
</dbReference>
<evidence type="ECO:0000256" key="4">
    <source>
        <dbReference type="ARBA" id="ARBA00022695"/>
    </source>
</evidence>
<dbReference type="PROSITE" id="PS00141">
    <property type="entry name" value="ASP_PROTEASE"/>
    <property type="match status" value="1"/>
</dbReference>
<dbReference type="InterPro" id="IPR001878">
    <property type="entry name" value="Znf_CCHC"/>
</dbReference>
<proteinExistence type="predicted"/>
<dbReference type="Pfam" id="PF17917">
    <property type="entry name" value="RT_RNaseH"/>
    <property type="match status" value="1"/>
</dbReference>
<reference evidence="13" key="1">
    <citation type="submission" date="2015-10" db="EMBL/GenBank/DDBJ databases">
        <authorList>
            <person name="Martinez-Garcia P.J."/>
            <person name="Crepeau M.W."/>
            <person name="Puiu D."/>
            <person name="Gonzalez-Ibeas D."/>
            <person name="Whalen J."/>
            <person name="Stevens K."/>
            <person name="Paul R."/>
            <person name="Butterfield T."/>
            <person name="Britton M."/>
            <person name="Reagan R."/>
            <person name="Chakraborty S."/>
            <person name="Walawage S.L."/>
            <person name="Vasquez-Gross H.A."/>
            <person name="Cardeno C."/>
            <person name="Famula R."/>
            <person name="Pratt K."/>
            <person name="Kuruganti S."/>
            <person name="Aradhya M.K."/>
            <person name="Leslie C.A."/>
            <person name="Dandekar A.M."/>
            <person name="Salzberg S.L."/>
            <person name="Wegrzyn J.L."/>
            <person name="Langley C.H."/>
            <person name="Neale D.B."/>
        </authorList>
    </citation>
    <scope>NUCLEOTIDE SEQUENCE</scope>
    <source>
        <tissue evidence="13">Leaves</tissue>
    </source>
</reference>
<dbReference type="GO" id="GO:0006508">
    <property type="term" value="P:proteolysis"/>
    <property type="evidence" value="ECO:0007669"/>
    <property type="project" value="UniProtKB-KW"/>
</dbReference>
<dbReference type="SMART" id="SM00343">
    <property type="entry name" value="ZnF_C2HC"/>
    <property type="match status" value="1"/>
</dbReference>
<dbReference type="Gene3D" id="2.40.70.10">
    <property type="entry name" value="Acid Proteases"/>
    <property type="match status" value="1"/>
</dbReference>
<dbReference type="InterPro" id="IPR000477">
    <property type="entry name" value="RT_dom"/>
</dbReference>
<keyword evidence="9" id="KW-0862">Zinc</keyword>
<dbReference type="Gene3D" id="3.10.20.370">
    <property type="match status" value="1"/>
</dbReference>
<dbReference type="FunFam" id="3.10.10.10:FF:000007">
    <property type="entry name" value="Retrovirus-related Pol polyprotein from transposon 17.6-like Protein"/>
    <property type="match status" value="1"/>
</dbReference>
<dbReference type="FunFam" id="3.10.20.370:FF:000001">
    <property type="entry name" value="Retrovirus-related Pol polyprotein from transposon 17.6-like protein"/>
    <property type="match status" value="1"/>
</dbReference>
<dbReference type="InterPro" id="IPR043502">
    <property type="entry name" value="DNA/RNA_pol_sf"/>
</dbReference>
<evidence type="ECO:0000256" key="8">
    <source>
        <dbReference type="ARBA" id="ARBA00022918"/>
    </source>
</evidence>
<dbReference type="Proteomes" id="UP000619265">
    <property type="component" value="Unassembled WGS sequence"/>
</dbReference>
<dbReference type="GO" id="GO:0004190">
    <property type="term" value="F:aspartic-type endopeptidase activity"/>
    <property type="evidence" value="ECO:0007669"/>
    <property type="project" value="InterPro"/>
</dbReference>
<dbReference type="InterPro" id="IPR041373">
    <property type="entry name" value="RT_RNaseH"/>
</dbReference>
<evidence type="ECO:0000256" key="1">
    <source>
        <dbReference type="ARBA" id="ARBA00012493"/>
    </source>
</evidence>
<evidence type="ECO:0000256" key="9">
    <source>
        <dbReference type="PROSITE-ProRule" id="PRU00047"/>
    </source>
</evidence>
<keyword evidence="9" id="KW-0863">Zinc-finger</keyword>
<evidence type="ECO:0000256" key="7">
    <source>
        <dbReference type="ARBA" id="ARBA00022801"/>
    </source>
</evidence>
<feature type="region of interest" description="Disordered" evidence="10">
    <location>
        <begin position="231"/>
        <end position="258"/>
    </location>
</feature>
<keyword evidence="6" id="KW-0255">Endonuclease</keyword>
<sequence>MAPARRNVHPEGSSEPPPNEPEVLAAAATRLLRYFVDEEGLVAKTPRGGCTLNQFTQQHPPTFDGRAEALDAESWIKRIEKIFRALFCTDEQKVEFATYMLADEADEWWTSTRELLLLELNDGVSITWDRFKRAFLDRYFSPALREAKARQFLDLVQGTMTVERYTATFVALSRFASYLVPDEEKKCEKFERGLQPRIRSRLIPLRIRNFTDLVTRATLIEEDMRANAELFNQRKRHQPLPEPNRNKKPTPSYQPRLPQSFATNPVCQNCGKRHQGNCLVGQNACFRCGQPNHMARDCPRNAPPPAAKSGQRSTAPARVFALTPGDAETASDVVTGTILLFSRYATVLFDSGATHSFIAHTFACWNERVPENLECSLSVATPTGEHIVCDTMLRNCPIKINGRLLPANLVIFEMLGFDVILGMDWLSRNHACVDCFKKEVVFKPPGEEEFSFCSGRGVAPPLLISALQATKLLRQGGSGFLVSLVAPPAEGPKLEDIPIVREFPDVFPEDLPGLPPDREVNFSIDILPGTAPISKAPYQMAPVELKELKEQLQELLDKGYIRPSVSPWGAPVLFVKKKDGSMQLCIDYRELNRVTIKNKYPLPRIDDLFDQLQGAQVFSKIDLRSGYHQLKIKPEDISKTAFRTRYGHYEFLVMPFGLTNAPAAFMGMMNKVFREYVDQFVVVFIDDILIYSKSQADHEDHLKVVLQILRKEQLFAKFKKCDFWLQEITFLGHVVTKEGIAVDPSKVEAVVKWAKPTNVSEVRSFLGLAGYYRRFVEGFSSIAAPMTKLTRKNEKFLWTEDCERSFQELKKRLVTAPVLIVPSGNAGFVIYSDASLKGLGCVLMQHGKVIAYASRQLKSYEENYPTHDLELAAVVFALKLWRHYLYGEKCEIYTDHKSLKYFFTQRDLNMRQRRWLELLKDYDCNINYHPGKANVVADALSRKSSSGTLATMYTPQKHILLDMERAGIEMVMDTQARLSNLTLGSTLIDQIKAAQSTDSDLVKIRGEVQEGKRPEFTVSGDGTLRLKGR</sequence>
<dbReference type="GO" id="GO:0003964">
    <property type="term" value="F:RNA-directed DNA polymerase activity"/>
    <property type="evidence" value="ECO:0007669"/>
    <property type="project" value="UniProtKB-KW"/>
</dbReference>
<keyword evidence="5" id="KW-0540">Nuclease</keyword>
<dbReference type="CDD" id="cd09274">
    <property type="entry name" value="RNase_HI_RT_Ty3"/>
    <property type="match status" value="1"/>
</dbReference>
<dbReference type="SUPFAM" id="SSF50630">
    <property type="entry name" value="Acid proteases"/>
    <property type="match status" value="1"/>
</dbReference>
<dbReference type="EMBL" id="LIHL02000014">
    <property type="protein sequence ID" value="KAF5447805.1"/>
    <property type="molecule type" value="Genomic_DNA"/>
</dbReference>
<dbReference type="FunFam" id="3.30.70.270:FF:000020">
    <property type="entry name" value="Transposon Tf2-6 polyprotein-like Protein"/>
    <property type="match status" value="1"/>
</dbReference>
<protein>
    <recommendedName>
        <fullName evidence="1">RNA-directed DNA polymerase</fullName>
        <ecNumber evidence="1">2.7.7.49</ecNumber>
    </recommendedName>
</protein>
<feature type="domain" description="CCHC-type" evidence="11">
    <location>
        <begin position="285"/>
        <end position="300"/>
    </location>
</feature>
<feature type="non-terminal residue" evidence="13">
    <location>
        <position position="1029"/>
    </location>
</feature>
<dbReference type="InterPro" id="IPR043128">
    <property type="entry name" value="Rev_trsase/Diguanyl_cyclase"/>
</dbReference>
<dbReference type="Pfam" id="PF00098">
    <property type="entry name" value="zf-CCHC"/>
    <property type="match status" value="1"/>
</dbReference>
<gene>
    <name evidence="13" type="ORF">F2P56_033327</name>
</gene>
<dbReference type="Pfam" id="PF03732">
    <property type="entry name" value="Retrotrans_gag"/>
    <property type="match status" value="1"/>
</dbReference>
<dbReference type="GO" id="GO:0008270">
    <property type="term" value="F:zinc ion binding"/>
    <property type="evidence" value="ECO:0007669"/>
    <property type="project" value="UniProtKB-KW"/>
</dbReference>
<reference evidence="13" key="2">
    <citation type="submission" date="2020-03" db="EMBL/GenBank/DDBJ databases">
        <title>Walnut 2.0.</title>
        <authorList>
            <person name="Marrano A."/>
            <person name="Britton M."/>
            <person name="Zimin A.V."/>
            <person name="Zaini P.A."/>
            <person name="Workman R."/>
            <person name="Puiu D."/>
            <person name="Bianco L."/>
            <person name="Allen B.J."/>
            <person name="Troggio M."/>
            <person name="Leslie C.A."/>
            <person name="Timp W."/>
            <person name="Dendekar A."/>
            <person name="Salzberg S.L."/>
            <person name="Neale D.B."/>
        </authorList>
    </citation>
    <scope>NUCLEOTIDE SEQUENCE</scope>
    <source>
        <tissue evidence="13">Leaves</tissue>
    </source>
</reference>
<evidence type="ECO:0000259" key="12">
    <source>
        <dbReference type="PROSITE" id="PS50878"/>
    </source>
</evidence>
<comment type="caution">
    <text evidence="13">The sequence shown here is derived from an EMBL/GenBank/DDBJ whole genome shotgun (WGS) entry which is preliminary data.</text>
</comment>
<dbReference type="CDD" id="cd01647">
    <property type="entry name" value="RT_LTR"/>
    <property type="match status" value="1"/>
</dbReference>
<dbReference type="Gene3D" id="3.30.70.270">
    <property type="match status" value="2"/>
</dbReference>
<dbReference type="GO" id="GO:0003676">
    <property type="term" value="F:nucleic acid binding"/>
    <property type="evidence" value="ECO:0007669"/>
    <property type="project" value="InterPro"/>
</dbReference>
<dbReference type="InterPro" id="IPR021109">
    <property type="entry name" value="Peptidase_aspartic_dom_sf"/>
</dbReference>
<dbReference type="Pfam" id="PF00078">
    <property type="entry name" value="RVT_1"/>
    <property type="match status" value="1"/>
</dbReference>
<evidence type="ECO:0000259" key="11">
    <source>
        <dbReference type="PROSITE" id="PS50158"/>
    </source>
</evidence>
<keyword evidence="4" id="KW-0548">Nucleotidyltransferase</keyword>
<keyword evidence="3" id="KW-0808">Transferase</keyword>
<feature type="region of interest" description="Disordered" evidence="10">
    <location>
        <begin position="1"/>
        <end position="21"/>
    </location>
</feature>
<evidence type="ECO:0000256" key="10">
    <source>
        <dbReference type="SAM" id="MobiDB-lite"/>
    </source>
</evidence>
<dbReference type="GO" id="GO:0004519">
    <property type="term" value="F:endonuclease activity"/>
    <property type="evidence" value="ECO:0007669"/>
    <property type="project" value="UniProtKB-KW"/>
</dbReference>
<feature type="domain" description="Reverse transcriptase" evidence="12">
    <location>
        <begin position="556"/>
        <end position="735"/>
    </location>
</feature>
<dbReference type="CDD" id="cd00303">
    <property type="entry name" value="retropepsin_like"/>
    <property type="match status" value="1"/>
</dbReference>
<dbReference type="Gene3D" id="3.10.10.10">
    <property type="entry name" value="HIV Type 1 Reverse Transcriptase, subunit A, domain 1"/>
    <property type="match status" value="1"/>
</dbReference>
<organism evidence="13 14">
    <name type="scientific">Juglans regia</name>
    <name type="common">English walnut</name>
    <dbReference type="NCBI Taxonomy" id="51240"/>
    <lineage>
        <taxon>Eukaryota</taxon>
        <taxon>Viridiplantae</taxon>
        <taxon>Streptophyta</taxon>
        <taxon>Embryophyta</taxon>
        <taxon>Tracheophyta</taxon>
        <taxon>Spermatophyta</taxon>
        <taxon>Magnoliopsida</taxon>
        <taxon>eudicotyledons</taxon>
        <taxon>Gunneridae</taxon>
        <taxon>Pentapetalae</taxon>
        <taxon>rosids</taxon>
        <taxon>fabids</taxon>
        <taxon>Fagales</taxon>
        <taxon>Juglandaceae</taxon>
        <taxon>Juglans</taxon>
    </lineage>
</organism>
<accession>A0A833X820</accession>
<evidence type="ECO:0000256" key="5">
    <source>
        <dbReference type="ARBA" id="ARBA00022722"/>
    </source>
</evidence>
<dbReference type="AlphaFoldDB" id="A0A833X820"/>
<keyword evidence="7" id="KW-0378">Hydrolase</keyword>